<accession>A0AAD7A7W6</accession>
<protein>
    <submittedName>
        <fullName evidence="2">Uncharacterized protein</fullName>
    </submittedName>
</protein>
<organism evidence="2 3">
    <name type="scientific">Mycena albidolilacea</name>
    <dbReference type="NCBI Taxonomy" id="1033008"/>
    <lineage>
        <taxon>Eukaryota</taxon>
        <taxon>Fungi</taxon>
        <taxon>Dikarya</taxon>
        <taxon>Basidiomycota</taxon>
        <taxon>Agaricomycotina</taxon>
        <taxon>Agaricomycetes</taxon>
        <taxon>Agaricomycetidae</taxon>
        <taxon>Agaricales</taxon>
        <taxon>Marasmiineae</taxon>
        <taxon>Mycenaceae</taxon>
        <taxon>Mycena</taxon>
    </lineage>
</organism>
<name>A0AAD7A7W6_9AGAR</name>
<keyword evidence="1" id="KW-0472">Membrane</keyword>
<dbReference type="EMBL" id="JARIHO010000014">
    <property type="protein sequence ID" value="KAJ7350883.1"/>
    <property type="molecule type" value="Genomic_DNA"/>
</dbReference>
<sequence>MRATVSIYEDPAPKSEADVWTDEESKKTFYVILAVSLAAVSTMVYVGYQLFGRGIPLNSDHGLISKLPRYPPVFV</sequence>
<dbReference type="Proteomes" id="UP001218218">
    <property type="component" value="Unassembled WGS sequence"/>
</dbReference>
<evidence type="ECO:0000256" key="1">
    <source>
        <dbReference type="SAM" id="Phobius"/>
    </source>
</evidence>
<keyword evidence="1" id="KW-1133">Transmembrane helix</keyword>
<reference evidence="2" key="1">
    <citation type="submission" date="2023-03" db="EMBL/GenBank/DDBJ databases">
        <title>Massive genome expansion in bonnet fungi (Mycena s.s.) driven by repeated elements and novel gene families across ecological guilds.</title>
        <authorList>
            <consortium name="Lawrence Berkeley National Laboratory"/>
            <person name="Harder C.B."/>
            <person name="Miyauchi S."/>
            <person name="Viragh M."/>
            <person name="Kuo A."/>
            <person name="Thoen E."/>
            <person name="Andreopoulos B."/>
            <person name="Lu D."/>
            <person name="Skrede I."/>
            <person name="Drula E."/>
            <person name="Henrissat B."/>
            <person name="Morin E."/>
            <person name="Kohler A."/>
            <person name="Barry K."/>
            <person name="LaButti K."/>
            <person name="Morin E."/>
            <person name="Salamov A."/>
            <person name="Lipzen A."/>
            <person name="Mereny Z."/>
            <person name="Hegedus B."/>
            <person name="Baldrian P."/>
            <person name="Stursova M."/>
            <person name="Weitz H."/>
            <person name="Taylor A."/>
            <person name="Grigoriev I.V."/>
            <person name="Nagy L.G."/>
            <person name="Martin F."/>
            <person name="Kauserud H."/>
        </authorList>
    </citation>
    <scope>NUCLEOTIDE SEQUENCE</scope>
    <source>
        <strain evidence="2">CBHHK002</strain>
    </source>
</reference>
<keyword evidence="3" id="KW-1185">Reference proteome</keyword>
<keyword evidence="1" id="KW-0812">Transmembrane</keyword>
<dbReference type="AlphaFoldDB" id="A0AAD7A7W6"/>
<proteinExistence type="predicted"/>
<gene>
    <name evidence="2" type="ORF">DFH08DRAFT_935591</name>
</gene>
<evidence type="ECO:0000313" key="3">
    <source>
        <dbReference type="Proteomes" id="UP001218218"/>
    </source>
</evidence>
<comment type="caution">
    <text evidence="2">The sequence shown here is derived from an EMBL/GenBank/DDBJ whole genome shotgun (WGS) entry which is preliminary data.</text>
</comment>
<feature type="transmembrane region" description="Helical" evidence="1">
    <location>
        <begin position="29"/>
        <end position="48"/>
    </location>
</feature>
<evidence type="ECO:0000313" key="2">
    <source>
        <dbReference type="EMBL" id="KAJ7350883.1"/>
    </source>
</evidence>